<sequence length="253" mass="26889">MRALRSCDFCDGEAVGTFEALPPELEPTETEQRRIVLCSDCRDQLEDLLEPLLARAGVETRTATAGGDAEPPTDAESTDTMASPSDIETGDSGTVVASANESTQKRGRTSSPNATISGPETGETDETDETDETGRTDGAGETDETDETDADGDSKTDPTLEGGITFERADTSSESGDATADGSPSQQSANRPPKAYGKVIRLLQNREFPMPRAAVENLAAGAYDLESHEVEAVVDHALEEGEFVENRDTLERP</sequence>
<dbReference type="EMBL" id="AOHW01000052">
    <property type="protein sequence ID" value="ELY36262.1"/>
    <property type="molecule type" value="Genomic_DNA"/>
</dbReference>
<feature type="compositionally biased region" description="Acidic residues" evidence="1">
    <location>
        <begin position="122"/>
        <end position="131"/>
    </location>
</feature>
<feature type="compositionally biased region" description="Acidic residues" evidence="1">
    <location>
        <begin position="140"/>
        <end position="151"/>
    </location>
</feature>
<evidence type="ECO:0000313" key="3">
    <source>
        <dbReference type="Proteomes" id="UP000011599"/>
    </source>
</evidence>
<feature type="compositionally biased region" description="Polar residues" evidence="1">
    <location>
        <begin position="172"/>
        <end position="190"/>
    </location>
</feature>
<reference evidence="2 3" key="1">
    <citation type="journal article" date="2014" name="PLoS Genet.">
        <title>Phylogenetically driven sequencing of extremely halophilic archaea reveals strategies for static and dynamic osmo-response.</title>
        <authorList>
            <person name="Becker E.A."/>
            <person name="Seitzer P.M."/>
            <person name="Tritt A."/>
            <person name="Larsen D."/>
            <person name="Krusor M."/>
            <person name="Yao A.I."/>
            <person name="Wu D."/>
            <person name="Madern D."/>
            <person name="Eisen J.A."/>
            <person name="Darling A.E."/>
            <person name="Facciotti M.T."/>
        </authorList>
    </citation>
    <scope>NUCLEOTIDE SEQUENCE [LARGE SCALE GENOMIC DNA]</scope>
    <source>
        <strain evidence="2 3">GA33</strain>
    </source>
</reference>
<dbReference type="RefSeq" id="WP_006092660.1">
    <property type="nucleotide sequence ID" value="NZ_AOHW01000052.1"/>
</dbReference>
<dbReference type="Proteomes" id="UP000011599">
    <property type="component" value="Unassembled WGS sequence"/>
</dbReference>
<keyword evidence="3" id="KW-1185">Reference proteome</keyword>
<dbReference type="PATRIC" id="fig|1114856.3.peg.4534"/>
<name>L9VH15_9EURY</name>
<organism evidence="2 3">
    <name type="scientific">Natronorubrum tibetense GA33</name>
    <dbReference type="NCBI Taxonomy" id="1114856"/>
    <lineage>
        <taxon>Archaea</taxon>
        <taxon>Methanobacteriati</taxon>
        <taxon>Methanobacteriota</taxon>
        <taxon>Stenosarchaea group</taxon>
        <taxon>Halobacteria</taxon>
        <taxon>Halobacteriales</taxon>
        <taxon>Natrialbaceae</taxon>
        <taxon>Natronorubrum</taxon>
    </lineage>
</organism>
<evidence type="ECO:0000313" key="2">
    <source>
        <dbReference type="EMBL" id="ELY36262.1"/>
    </source>
</evidence>
<dbReference type="eggNOG" id="arCOG07780">
    <property type="taxonomic scope" value="Archaea"/>
</dbReference>
<gene>
    <name evidence="2" type="ORF">C496_21949</name>
</gene>
<evidence type="ECO:0000256" key="1">
    <source>
        <dbReference type="SAM" id="MobiDB-lite"/>
    </source>
</evidence>
<protein>
    <submittedName>
        <fullName evidence="2">Uncharacterized protein</fullName>
    </submittedName>
</protein>
<dbReference type="OrthoDB" id="204261at2157"/>
<feature type="compositionally biased region" description="Polar residues" evidence="1">
    <location>
        <begin position="109"/>
        <end position="118"/>
    </location>
</feature>
<dbReference type="AlphaFoldDB" id="L9VH15"/>
<comment type="caution">
    <text evidence="2">The sequence shown here is derived from an EMBL/GenBank/DDBJ whole genome shotgun (WGS) entry which is preliminary data.</text>
</comment>
<proteinExistence type="predicted"/>
<feature type="region of interest" description="Disordered" evidence="1">
    <location>
        <begin position="60"/>
        <end position="195"/>
    </location>
</feature>
<accession>L9VH15</accession>
<feature type="compositionally biased region" description="Polar residues" evidence="1">
    <location>
        <begin position="91"/>
        <end position="102"/>
    </location>
</feature>